<dbReference type="EMBL" id="JABSTQ010005173">
    <property type="protein sequence ID" value="KAG0439947.1"/>
    <property type="molecule type" value="Genomic_DNA"/>
</dbReference>
<reference evidence="1 2" key="1">
    <citation type="journal article" date="2020" name="Cell">
        <title>Large-Scale Comparative Analyses of Tick Genomes Elucidate Their Genetic Diversity and Vector Capacities.</title>
        <authorList>
            <consortium name="Tick Genome and Microbiome Consortium (TIGMIC)"/>
            <person name="Jia N."/>
            <person name="Wang J."/>
            <person name="Shi W."/>
            <person name="Du L."/>
            <person name="Sun Y."/>
            <person name="Zhan W."/>
            <person name="Jiang J.F."/>
            <person name="Wang Q."/>
            <person name="Zhang B."/>
            <person name="Ji P."/>
            <person name="Bell-Sakyi L."/>
            <person name="Cui X.M."/>
            <person name="Yuan T.T."/>
            <person name="Jiang B.G."/>
            <person name="Yang W.F."/>
            <person name="Lam T.T."/>
            <person name="Chang Q.C."/>
            <person name="Ding S.J."/>
            <person name="Wang X.J."/>
            <person name="Zhu J.G."/>
            <person name="Ruan X.D."/>
            <person name="Zhao L."/>
            <person name="Wei J.T."/>
            <person name="Ye R.Z."/>
            <person name="Que T.C."/>
            <person name="Du C.H."/>
            <person name="Zhou Y.H."/>
            <person name="Cheng J.X."/>
            <person name="Dai P.F."/>
            <person name="Guo W.B."/>
            <person name="Han X.H."/>
            <person name="Huang E.J."/>
            <person name="Li L.F."/>
            <person name="Wei W."/>
            <person name="Gao Y.C."/>
            <person name="Liu J.Z."/>
            <person name="Shao H.Z."/>
            <person name="Wang X."/>
            <person name="Wang C.C."/>
            <person name="Yang T.C."/>
            <person name="Huo Q.B."/>
            <person name="Li W."/>
            <person name="Chen H.Y."/>
            <person name="Chen S.E."/>
            <person name="Zhou L.G."/>
            <person name="Ni X.B."/>
            <person name="Tian J.H."/>
            <person name="Sheng Y."/>
            <person name="Liu T."/>
            <person name="Pan Y.S."/>
            <person name="Xia L.Y."/>
            <person name="Li J."/>
            <person name="Zhao F."/>
            <person name="Cao W.C."/>
        </authorList>
    </citation>
    <scope>NUCLEOTIDE SEQUENCE [LARGE SCALE GENOMIC DNA]</scope>
    <source>
        <strain evidence="1">Iper-2018</strain>
    </source>
</reference>
<dbReference type="Proteomes" id="UP000805193">
    <property type="component" value="Unassembled WGS sequence"/>
</dbReference>
<name>A0AC60QQV6_IXOPE</name>
<evidence type="ECO:0000313" key="2">
    <source>
        <dbReference type="Proteomes" id="UP000805193"/>
    </source>
</evidence>
<evidence type="ECO:0000313" key="1">
    <source>
        <dbReference type="EMBL" id="KAG0439947.1"/>
    </source>
</evidence>
<accession>A0AC60QQV6</accession>
<organism evidence="1 2">
    <name type="scientific">Ixodes persulcatus</name>
    <name type="common">Taiga tick</name>
    <dbReference type="NCBI Taxonomy" id="34615"/>
    <lineage>
        <taxon>Eukaryota</taxon>
        <taxon>Metazoa</taxon>
        <taxon>Ecdysozoa</taxon>
        <taxon>Arthropoda</taxon>
        <taxon>Chelicerata</taxon>
        <taxon>Arachnida</taxon>
        <taxon>Acari</taxon>
        <taxon>Parasitiformes</taxon>
        <taxon>Ixodida</taxon>
        <taxon>Ixodoidea</taxon>
        <taxon>Ixodidae</taxon>
        <taxon>Ixodinae</taxon>
        <taxon>Ixodes</taxon>
    </lineage>
</organism>
<sequence length="572" mass="63699">MTTLEGNKLANPNTELANIRNTPSRVPSTEEEIHVYGYGQFQRMALLCSIVSFFMNVVHSQTLPIMSRPVAHWCKPSDEHAGLSADEWKNTSIPQGVDGRFSSCTRYEPPMPTPADNKTEVSCDRWDYDSEVGATIVRDFNLVCDRKWLLRALRFVYSLGGSVLLPVMGSASDKYGRRAVLGLTLFGLVLSGVVTSLVKTLVEFAVLQLLTSTSITTFQAISTVLLFEVTPQDHRMLFCMLNICVPLVLGTVVLGLLGTTLMHWSAMQLVVISPTLLLLLTYHLTDESPRWLITSWKFKDAERVILWAARQNGLPDLDKVRSAYFRIKESAVSRDGFTARPTIFNILCSPLLRSQSLIVFGGWWVIFNCYYSIARYKSFGGGAVYFYIMIGIANMFIQTVNYFVLRGYGRRKPMSVYMLGLSGLMTSLAALVALGMELAFAKVAVPTAFLVEVAFTTMFVFTVELYPTAVRSAGVCGAFLFGRLGGVSASLFSDLRLLDPPMDRLIPMLVNAVVFFTLGLLVLSLPETLALSATDKGQEAAQKDKWRLDSPLKRKKKSRRVPKKCIARKLDR</sequence>
<gene>
    <name evidence="1" type="ORF">HPB47_016454</name>
</gene>
<keyword evidence="2" id="KW-1185">Reference proteome</keyword>
<comment type="caution">
    <text evidence="1">The sequence shown here is derived from an EMBL/GenBank/DDBJ whole genome shotgun (WGS) entry which is preliminary data.</text>
</comment>
<proteinExistence type="predicted"/>
<protein>
    <submittedName>
        <fullName evidence="1">Uncharacterized protein</fullName>
    </submittedName>
</protein>